<dbReference type="PANTHER" id="PTHR43179:SF12">
    <property type="entry name" value="GALACTOFURANOSYLTRANSFERASE GLFT2"/>
    <property type="match status" value="1"/>
</dbReference>
<dbReference type="InterPro" id="IPR029044">
    <property type="entry name" value="Nucleotide-diphossugar_trans"/>
</dbReference>
<dbReference type="KEGG" id="cfk:CFRA_10990"/>
<reference evidence="7 8" key="1">
    <citation type="submission" date="2014-08" db="EMBL/GenBank/DDBJ databases">
        <title>Complete genome sequence of Corynebacterium frankenforstense ST18(T) (=DSM 45800(T)), isolated from raw cow milk.</title>
        <authorList>
            <person name="Ruckert C."/>
            <person name="Albersmeier A."/>
            <person name="Winkler A."/>
            <person name="Lipski A."/>
            <person name="Kalinowski J."/>
        </authorList>
    </citation>
    <scope>NUCLEOTIDE SEQUENCE [LARGE SCALE GENOMIC DNA]</scope>
    <source>
        <strain evidence="7 8">ST18</strain>
    </source>
</reference>
<comment type="similarity">
    <text evidence="2">Belongs to the glycosyltransferase 2 family.</text>
</comment>
<comment type="pathway">
    <text evidence="1">Cell wall biogenesis; cell wall polysaccharide biosynthesis.</text>
</comment>
<dbReference type="Gene3D" id="3.90.550.60">
    <property type="match status" value="1"/>
</dbReference>
<keyword evidence="3" id="KW-0328">Glycosyltransferase</keyword>
<dbReference type="AlphaFoldDB" id="A0A1L7CUW9"/>
<evidence type="ECO:0000259" key="6">
    <source>
        <dbReference type="Pfam" id="PF19320"/>
    </source>
</evidence>
<dbReference type="EMBL" id="CP009247">
    <property type="protein sequence ID" value="APT89665.1"/>
    <property type="molecule type" value="Genomic_DNA"/>
</dbReference>
<evidence type="ECO:0000259" key="5">
    <source>
        <dbReference type="Pfam" id="PF17994"/>
    </source>
</evidence>
<dbReference type="GO" id="GO:0016757">
    <property type="term" value="F:glycosyltransferase activity"/>
    <property type="evidence" value="ECO:0007669"/>
    <property type="project" value="UniProtKB-KW"/>
</dbReference>
<dbReference type="Pfam" id="PF19320">
    <property type="entry name" value="GlfT2_domain3"/>
    <property type="match status" value="1"/>
</dbReference>
<evidence type="ECO:0000313" key="8">
    <source>
        <dbReference type="Proteomes" id="UP000185434"/>
    </source>
</evidence>
<sequence>MSESASSTPQSADRATEAAAQAVGRAVEKLQRLLLPRLGEPGDVRTLYLMETDSSGGRVRFPDRLSVTVPAGDELSFETYFNAFPASYWRRYSQLDSVILKLEVAGTARIDVYRSRPDGGRIAVDAAVVTDGTAAFELTLAPFEDGGWYWFDVTAETEVTLSDGGWYAPVAPGPQTMPDGTQVGPFERRVTVGIPTFNRPTDAVAALEALAADPEVDEIIDAVLMPDQGDRHPADEPGYAEITAHFGERFHEFRQGNLGGSGGYSRIMFEALGGVDGEGEADHGSPYILYMDDDIAIEPDSILRAVQVARYSARPTIIGGQMLNLLNRAELRTMGEVVNRGDFMWGPAPHVHYDHDFSRNPMNDLGKPGDRPEVPNSRDLHRRIEVDYNGWWMCLFPRVVAETTGQPLPLFIKWDDTEYSLRAARRGFETATWPGVAIWHMSWADKDDAIDWQAYFHLRNRLIVAALHHDGGVDGIIRSLRKTTFKHAMCLEYSTLAIQLEAMRDFLAGPDRLFDILESSLPRINKIRSEYPDAQKLPAASALPRATGAPGVPTQNIGGRLAKIKKIPWLLKGVAHSLKPADPAAHEVPQLNLAKDEARWFSLSRVDGATVTTADGKNVVFRKRDRDLAKKLVKETFALHRELRENFDRLRAQYRAAAPELTSRTAWGRIFR</sequence>
<feature type="domain" description="Galactofuranosyltransferase GlfT2 N-terminal" evidence="5">
    <location>
        <begin position="30"/>
        <end position="169"/>
    </location>
</feature>
<keyword evidence="4 7" id="KW-0808">Transferase</keyword>
<keyword evidence="8" id="KW-1185">Reference proteome</keyword>
<dbReference type="Proteomes" id="UP000185434">
    <property type="component" value="Chromosome"/>
</dbReference>
<dbReference type="InterPro" id="IPR045699">
    <property type="entry name" value="GlfT2_C"/>
</dbReference>
<evidence type="ECO:0000256" key="4">
    <source>
        <dbReference type="ARBA" id="ARBA00022679"/>
    </source>
</evidence>
<name>A0A1L7CUW9_9CORY</name>
<organism evidence="7 8">
    <name type="scientific">Corynebacterium frankenforstense DSM 45800</name>
    <dbReference type="NCBI Taxonomy" id="1437875"/>
    <lineage>
        <taxon>Bacteria</taxon>
        <taxon>Bacillati</taxon>
        <taxon>Actinomycetota</taxon>
        <taxon>Actinomycetes</taxon>
        <taxon>Mycobacteriales</taxon>
        <taxon>Corynebacteriaceae</taxon>
        <taxon>Corynebacterium</taxon>
    </lineage>
</organism>
<feature type="domain" description="Galactofuranosyltransferase-2 C-terminal" evidence="6">
    <location>
        <begin position="476"/>
        <end position="671"/>
    </location>
</feature>
<dbReference type="SUPFAM" id="SSF53448">
    <property type="entry name" value="Nucleotide-diphospho-sugar transferases"/>
    <property type="match status" value="1"/>
</dbReference>
<dbReference type="PANTHER" id="PTHR43179">
    <property type="entry name" value="RHAMNOSYLTRANSFERASE WBBL"/>
    <property type="match status" value="1"/>
</dbReference>
<proteinExistence type="inferred from homology"/>
<evidence type="ECO:0000313" key="7">
    <source>
        <dbReference type="EMBL" id="APT89665.1"/>
    </source>
</evidence>
<dbReference type="Pfam" id="PF17994">
    <property type="entry name" value="Glft2_N"/>
    <property type="match status" value="1"/>
</dbReference>
<evidence type="ECO:0000256" key="2">
    <source>
        <dbReference type="ARBA" id="ARBA00006739"/>
    </source>
</evidence>
<gene>
    <name evidence="7" type="ORF">CFRA_10990</name>
</gene>
<evidence type="ECO:0000256" key="3">
    <source>
        <dbReference type="ARBA" id="ARBA00022676"/>
    </source>
</evidence>
<dbReference type="InterPro" id="IPR040492">
    <property type="entry name" value="GlfT2_N"/>
</dbReference>
<dbReference type="Pfam" id="PF13641">
    <property type="entry name" value="Glyco_tranf_2_3"/>
    <property type="match status" value="1"/>
</dbReference>
<dbReference type="STRING" id="1437875.CFRA_10990"/>
<evidence type="ECO:0000256" key="1">
    <source>
        <dbReference type="ARBA" id="ARBA00004776"/>
    </source>
</evidence>
<accession>A0A1L7CUW9</accession>
<protein>
    <submittedName>
        <fullName evidence="7">Glycosyl transferase</fullName>
    </submittedName>
</protein>